<accession>A0A139BQ14</accession>
<dbReference type="Pfam" id="PF09314">
    <property type="entry name" value="DUF1972"/>
    <property type="match status" value="1"/>
</dbReference>
<gene>
    <name evidence="3" type="ORF">AWT59_2858</name>
</gene>
<name>A0A139BQ14_9PROT</name>
<dbReference type="GO" id="GO:0016757">
    <property type="term" value="F:glycosyltransferase activity"/>
    <property type="evidence" value="ECO:0007669"/>
    <property type="project" value="InterPro"/>
</dbReference>
<dbReference type="Proteomes" id="UP000070578">
    <property type="component" value="Unassembled WGS sequence"/>
</dbReference>
<dbReference type="Pfam" id="PF00534">
    <property type="entry name" value="Glycos_transf_1"/>
    <property type="match status" value="1"/>
</dbReference>
<evidence type="ECO:0000313" key="4">
    <source>
        <dbReference type="Proteomes" id="UP000070578"/>
    </source>
</evidence>
<feature type="domain" description="Glycosyl transferase family 1" evidence="1">
    <location>
        <begin position="203"/>
        <end position="333"/>
    </location>
</feature>
<feature type="domain" description="DUF1972" evidence="2">
    <location>
        <begin position="11"/>
        <end position="185"/>
    </location>
</feature>
<dbReference type="InterPro" id="IPR015393">
    <property type="entry name" value="DUF1972"/>
</dbReference>
<reference evidence="3 4" key="2">
    <citation type="submission" date="2016-03" db="EMBL/GenBank/DDBJ databases">
        <title>New uncultured bacterium of the family Gallionellaceae from acid mine drainage: description and reconstruction of genome based on metagenomic analysis of microbial community.</title>
        <authorList>
            <person name="Kadnikov V."/>
            <person name="Ivasenko D."/>
            <person name="Beletsky A."/>
            <person name="Mardanov A."/>
            <person name="Danilova E."/>
            <person name="Pimenov N."/>
            <person name="Karnachuk O."/>
            <person name="Ravin N."/>
        </authorList>
    </citation>
    <scope>NUCLEOTIDE SEQUENCE [LARGE SCALE GENOMIC DNA]</scope>
    <source>
        <strain evidence="3">ShG14-8</strain>
    </source>
</reference>
<reference evidence="3 4" key="1">
    <citation type="submission" date="2016-02" db="EMBL/GenBank/DDBJ databases">
        <authorList>
            <person name="Wen L."/>
            <person name="He K."/>
            <person name="Yang H."/>
        </authorList>
    </citation>
    <scope>NUCLEOTIDE SEQUENCE [LARGE SCALE GENOMIC DNA]</scope>
    <source>
        <strain evidence="3">ShG14-8</strain>
    </source>
</reference>
<dbReference type="PATRIC" id="fig|1796491.3.peg.3128"/>
<comment type="caution">
    <text evidence="3">The sequence shown here is derived from an EMBL/GenBank/DDBJ whole genome shotgun (WGS) entry which is preliminary data.</text>
</comment>
<protein>
    <submittedName>
        <fullName evidence="3">Glycosyl transferase, group 1</fullName>
    </submittedName>
</protein>
<dbReference type="Gene3D" id="3.40.50.2000">
    <property type="entry name" value="Glycogen Phosphorylase B"/>
    <property type="match status" value="1"/>
</dbReference>
<keyword evidence="3" id="KW-0808">Transferase</keyword>
<evidence type="ECO:0000259" key="1">
    <source>
        <dbReference type="Pfam" id="PF00534"/>
    </source>
</evidence>
<organism evidence="3 4">
    <name type="scientific">Candidatus Gallionella acididurans</name>
    <dbReference type="NCBI Taxonomy" id="1796491"/>
    <lineage>
        <taxon>Bacteria</taxon>
        <taxon>Pseudomonadati</taxon>
        <taxon>Pseudomonadota</taxon>
        <taxon>Betaproteobacteria</taxon>
        <taxon>Nitrosomonadales</taxon>
        <taxon>Gallionellaceae</taxon>
        <taxon>Gallionella</taxon>
    </lineage>
</organism>
<proteinExistence type="predicted"/>
<dbReference type="PANTHER" id="PTHR46401:SF8">
    <property type="entry name" value="BLL6006 PROTEIN"/>
    <property type="match status" value="1"/>
</dbReference>
<dbReference type="EMBL" id="LSLI01000107">
    <property type="protein sequence ID" value="KXS31018.1"/>
    <property type="molecule type" value="Genomic_DNA"/>
</dbReference>
<dbReference type="PANTHER" id="PTHR46401">
    <property type="entry name" value="GLYCOSYLTRANSFERASE WBBK-RELATED"/>
    <property type="match status" value="1"/>
</dbReference>
<dbReference type="InterPro" id="IPR001296">
    <property type="entry name" value="Glyco_trans_1"/>
</dbReference>
<evidence type="ECO:0000259" key="2">
    <source>
        <dbReference type="Pfam" id="PF09314"/>
    </source>
</evidence>
<sequence>MANGLFEMKAKQIVILGTVGVPAKYGGFETLAENLVKYHDASSLFDPITVYCSSRSYPAREQSFLSAQLKYVPLNANGVQSILYDIVSLFSAVWNRSDVILLLGVSGAIALPLIRLLSSARIVTNIDGIEWRRGKWKGWAKCFLRFSEKMAVRFSHETIADNAAIADYVAQTYGVKSHVIAYGGDHALAVDELAVHEYLLPESYAVSVCRIEPENNVRMVLEAFARLNKQALVMVGNWNISEYGRTVREQYASCRNIILLDSIYDLGKLKYLRSRALLYIHGHSAGGTNPSLVEAMHFGKAVLAFDCNYNRSTTEDKALFFKNSDELVRLIETMDLAKAERVGRDMAEIAERRYTWRIVAQQYFALLGA</sequence>
<dbReference type="AlphaFoldDB" id="A0A139BQ14"/>
<dbReference type="SUPFAM" id="SSF53756">
    <property type="entry name" value="UDP-Glycosyltransferase/glycogen phosphorylase"/>
    <property type="match status" value="1"/>
</dbReference>
<evidence type="ECO:0000313" key="3">
    <source>
        <dbReference type="EMBL" id="KXS31018.1"/>
    </source>
</evidence>